<comment type="pathway">
    <text evidence="3">Amino-acid biosynthesis; ergothioneine biosynthesis.</text>
</comment>
<dbReference type="Gene3D" id="3.40.50.150">
    <property type="entry name" value="Vaccinia Virus protein VP39"/>
    <property type="match status" value="2"/>
</dbReference>
<feature type="binding site" evidence="3">
    <location>
        <position position="164"/>
    </location>
    <ligand>
        <name>L-histidine</name>
        <dbReference type="ChEBI" id="CHEBI:57595"/>
    </ligand>
</feature>
<feature type="binding site" evidence="3">
    <location>
        <position position="87"/>
    </location>
    <ligand>
        <name>S-adenosyl-L-methionine</name>
        <dbReference type="ChEBI" id="CHEBI:59789"/>
    </ligand>
</feature>
<keyword evidence="2 3" id="KW-0808">Transferase</keyword>
<dbReference type="Proteomes" id="UP001602322">
    <property type="component" value="Unassembled WGS sequence"/>
</dbReference>
<reference evidence="5 6" key="1">
    <citation type="submission" date="2024-10" db="EMBL/GenBank/DDBJ databases">
        <title>The Natural Products Discovery Center: Release of the First 8490 Sequenced Strains for Exploring Actinobacteria Biosynthetic Diversity.</title>
        <authorList>
            <person name="Kalkreuter E."/>
            <person name="Kautsar S.A."/>
            <person name="Yang D."/>
            <person name="Bader C.D."/>
            <person name="Teijaro C.N."/>
            <person name="Fluegel L."/>
            <person name="Davis C.M."/>
            <person name="Simpson J.R."/>
            <person name="Lauterbach L."/>
            <person name="Steele A.D."/>
            <person name="Gui C."/>
            <person name="Meng S."/>
            <person name="Li G."/>
            <person name="Viehrig K."/>
            <person name="Ye F."/>
            <person name="Su P."/>
            <person name="Kiefer A.F."/>
            <person name="Nichols A."/>
            <person name="Cepeda A.J."/>
            <person name="Yan W."/>
            <person name="Fan B."/>
            <person name="Jiang Y."/>
            <person name="Adhikari A."/>
            <person name="Zheng C.-J."/>
            <person name="Schuster L."/>
            <person name="Cowan T.M."/>
            <person name="Smanski M.J."/>
            <person name="Chevrette M.G."/>
            <person name="De Carvalho L.P.S."/>
            <person name="Shen B."/>
        </authorList>
    </citation>
    <scope>NUCLEOTIDE SEQUENCE [LARGE SCALE GENOMIC DNA]</scope>
    <source>
        <strain evidence="5 6">NPDC012540</strain>
    </source>
</reference>
<dbReference type="GO" id="GO:0052706">
    <property type="term" value="F:L-histidine N(alpha)-methyltransferase activity"/>
    <property type="evidence" value="ECO:0007669"/>
    <property type="project" value="UniProtKB-EC"/>
</dbReference>
<dbReference type="InterPro" id="IPR035094">
    <property type="entry name" value="EgtD"/>
</dbReference>
<sequence>MSPFLLTRTLPVDATDAALRADVRSGLTARPKTLPPKWFYDAHGSDLFEEITRLAEYYPTRAEREILIARAGEIAAASTAKTLIELGSGSSEKTRHLLDALPGLHTYVPVDVSESALAGAAEALLAERPELSVHALVADFTHVLELPDSPGPRLVAFLGGTLGNLLPEERAEFLASVRARLSPGDALLLGTDLVKDEATLVAAYDDAAGVTAAFDKNVLTVVNRELGADFPPDDFEHVALWDADNEWIEMRLRARRALTVKIRELDLVVQFEEGEELRTEISAKFREEKVREELAAAGLRLDQWWTDTAGRFALSLATAH</sequence>
<dbReference type="InterPro" id="IPR051128">
    <property type="entry name" value="EgtD_Methyltrsf_superfamily"/>
</dbReference>
<organism evidence="5 6">
    <name type="scientific">Streptomyces argenteolus</name>
    <dbReference type="NCBI Taxonomy" id="67274"/>
    <lineage>
        <taxon>Bacteria</taxon>
        <taxon>Bacillati</taxon>
        <taxon>Actinomycetota</taxon>
        <taxon>Actinomycetes</taxon>
        <taxon>Kitasatosporales</taxon>
        <taxon>Streptomycetaceae</taxon>
        <taxon>Streptomyces</taxon>
    </lineage>
</organism>
<dbReference type="SUPFAM" id="SSF53335">
    <property type="entry name" value="S-adenosyl-L-methionine-dependent methyltransferases"/>
    <property type="match status" value="1"/>
</dbReference>
<evidence type="ECO:0000256" key="3">
    <source>
        <dbReference type="HAMAP-Rule" id="MF_02037"/>
    </source>
</evidence>
<evidence type="ECO:0000259" key="4">
    <source>
        <dbReference type="Pfam" id="PF10017"/>
    </source>
</evidence>
<keyword evidence="3" id="KW-0949">S-adenosyl-L-methionine</keyword>
<dbReference type="InterPro" id="IPR032888">
    <property type="entry name" value="EgtD_Actinobacteria"/>
</dbReference>
<feature type="binding site" evidence="3">
    <location>
        <begin position="139"/>
        <end position="140"/>
    </location>
    <ligand>
        <name>S-adenosyl-L-methionine</name>
        <dbReference type="ChEBI" id="CHEBI:59789"/>
    </ligand>
</feature>
<dbReference type="PIRSF" id="PIRSF018005">
    <property type="entry name" value="UCP018005"/>
    <property type="match status" value="1"/>
</dbReference>
<comment type="similarity">
    <text evidence="3">Belongs to the methyltransferase superfamily. EgtD family.</text>
</comment>
<proteinExistence type="inferred from homology"/>
<accession>A0ABW6X4D2</accession>
<dbReference type="InterPro" id="IPR019257">
    <property type="entry name" value="MeTrfase_dom"/>
</dbReference>
<dbReference type="Pfam" id="PF10017">
    <property type="entry name" value="Methyltransf_33"/>
    <property type="match status" value="1"/>
</dbReference>
<evidence type="ECO:0000313" key="6">
    <source>
        <dbReference type="Proteomes" id="UP001602322"/>
    </source>
</evidence>
<evidence type="ECO:0000313" key="5">
    <source>
        <dbReference type="EMBL" id="MFF5896950.1"/>
    </source>
</evidence>
<comment type="subunit">
    <text evidence="3">Monomer.</text>
</comment>
<comment type="caution">
    <text evidence="5">The sequence shown here is derived from an EMBL/GenBank/DDBJ whole genome shotgun (WGS) entry which is preliminary data.</text>
</comment>
<dbReference type="PANTHER" id="PTHR43397:SF1">
    <property type="entry name" value="ERGOTHIONEINE BIOSYNTHESIS PROTEIN 1"/>
    <property type="match status" value="1"/>
</dbReference>
<dbReference type="HAMAP" id="MF_02037">
    <property type="entry name" value="EgtD"/>
    <property type="match status" value="1"/>
</dbReference>
<protein>
    <recommendedName>
        <fullName evidence="3">Histidine N-alpha-methyltransferase</fullName>
        <ecNumber evidence="3">2.1.1.44</ecNumber>
    </recommendedName>
    <alternativeName>
        <fullName evidence="3">Histidine trimethyltransferase</fullName>
    </alternativeName>
</protein>
<dbReference type="GO" id="GO:0032259">
    <property type="term" value="P:methylation"/>
    <property type="evidence" value="ECO:0007669"/>
    <property type="project" value="UniProtKB-KW"/>
</dbReference>
<evidence type="ECO:0000256" key="2">
    <source>
        <dbReference type="ARBA" id="ARBA00022679"/>
    </source>
</evidence>
<feature type="binding site" evidence="3">
    <location>
        <position position="57"/>
    </location>
    <ligand>
        <name>L-histidine</name>
        <dbReference type="ChEBI" id="CHEBI:57595"/>
    </ligand>
</feature>
<feature type="binding site" evidence="3">
    <location>
        <position position="204"/>
    </location>
    <ligand>
        <name>L-histidine</name>
        <dbReference type="ChEBI" id="CHEBI:57595"/>
    </ligand>
</feature>
<dbReference type="RefSeq" id="WP_387901559.1">
    <property type="nucleotide sequence ID" value="NZ_JBIBEG010000003.1"/>
</dbReference>
<dbReference type="InterPro" id="IPR029063">
    <property type="entry name" value="SAM-dependent_MTases_sf"/>
</dbReference>
<dbReference type="PANTHER" id="PTHR43397">
    <property type="entry name" value="ERGOTHIONEINE BIOSYNTHESIS PROTEIN 1"/>
    <property type="match status" value="1"/>
</dbReference>
<comment type="catalytic activity">
    <reaction evidence="3">
        <text>L-histidine + 3 S-adenosyl-L-methionine = hercynine + 3 S-adenosyl-L-homocysteine + 3 H(+)</text>
        <dbReference type="Rhea" id="RHEA:38471"/>
        <dbReference type="ChEBI" id="CHEBI:15378"/>
        <dbReference type="ChEBI" id="CHEBI:15781"/>
        <dbReference type="ChEBI" id="CHEBI:57595"/>
        <dbReference type="ChEBI" id="CHEBI:57856"/>
        <dbReference type="ChEBI" id="CHEBI:59789"/>
        <dbReference type="EC" id="2.1.1.44"/>
    </reaction>
</comment>
<feature type="binding site" evidence="3">
    <location>
        <position position="93"/>
    </location>
    <ligand>
        <name>S-adenosyl-L-methionine</name>
        <dbReference type="ChEBI" id="CHEBI:59789"/>
    </ligand>
</feature>
<comment type="function">
    <text evidence="3">Catalyzes the SAM-dependent triple methylation of the alpha-amino group of histidine to form hercynine, a step in the biosynthesis pathway of ergothioneine.</text>
</comment>
<gene>
    <name evidence="3 5" type="primary">egtD</name>
    <name evidence="5" type="ORF">ACFY8O_13580</name>
</gene>
<evidence type="ECO:0000256" key="1">
    <source>
        <dbReference type="ARBA" id="ARBA00022603"/>
    </source>
</evidence>
<dbReference type="EC" id="2.1.1.44" evidence="3"/>
<name>A0ABW6X4D2_9ACTN</name>
<keyword evidence="1 3" id="KW-0489">Methyltransferase</keyword>
<dbReference type="InterPro" id="IPR017804">
    <property type="entry name" value="MeTrfase_EgtD-like"/>
</dbReference>
<keyword evidence="6" id="KW-1185">Reference proteome</keyword>
<dbReference type="NCBIfam" id="TIGR03438">
    <property type="entry name" value="egtD_ergothio"/>
    <property type="match status" value="1"/>
</dbReference>
<dbReference type="EMBL" id="JBIBEG010000003">
    <property type="protein sequence ID" value="MFF5896950.1"/>
    <property type="molecule type" value="Genomic_DNA"/>
</dbReference>
<feature type="binding site" evidence="3">
    <location>
        <position position="111"/>
    </location>
    <ligand>
        <name>S-adenosyl-L-methionine</name>
        <dbReference type="ChEBI" id="CHEBI:59789"/>
    </ligand>
</feature>
<feature type="binding site" evidence="3">
    <location>
        <begin position="280"/>
        <end position="282"/>
    </location>
    <ligand>
        <name>L-histidine</name>
        <dbReference type="ChEBI" id="CHEBI:57595"/>
    </ligand>
</feature>
<feature type="domain" description="Histidine-specific methyltransferase SAM-dependent" evidence="4">
    <location>
        <begin position="20"/>
        <end position="318"/>
    </location>
</feature>